<evidence type="ECO:0000256" key="1">
    <source>
        <dbReference type="SAM" id="MobiDB-lite"/>
    </source>
</evidence>
<protein>
    <submittedName>
        <fullName evidence="3">Uncharacterized protein</fullName>
    </submittedName>
</protein>
<evidence type="ECO:0000313" key="3">
    <source>
        <dbReference type="WBParaSite" id="L893_g3015.t1"/>
    </source>
</evidence>
<accession>A0A1I7ZW03</accession>
<dbReference type="WBParaSite" id="L893_g3015.t1">
    <property type="protein sequence ID" value="L893_g3015.t1"/>
    <property type="gene ID" value="L893_g3015"/>
</dbReference>
<name>A0A1I7ZW03_9BILA</name>
<dbReference type="AlphaFoldDB" id="A0A1I7ZW03"/>
<organism evidence="2 3">
    <name type="scientific">Steinernema glaseri</name>
    <dbReference type="NCBI Taxonomy" id="37863"/>
    <lineage>
        <taxon>Eukaryota</taxon>
        <taxon>Metazoa</taxon>
        <taxon>Ecdysozoa</taxon>
        <taxon>Nematoda</taxon>
        <taxon>Chromadorea</taxon>
        <taxon>Rhabditida</taxon>
        <taxon>Tylenchina</taxon>
        <taxon>Panagrolaimomorpha</taxon>
        <taxon>Strongyloidoidea</taxon>
        <taxon>Steinernematidae</taxon>
        <taxon>Steinernema</taxon>
    </lineage>
</organism>
<proteinExistence type="predicted"/>
<feature type="region of interest" description="Disordered" evidence="1">
    <location>
        <begin position="17"/>
        <end position="39"/>
    </location>
</feature>
<reference evidence="3" key="1">
    <citation type="submission" date="2016-11" db="UniProtKB">
        <authorList>
            <consortium name="WormBaseParasite"/>
        </authorList>
    </citation>
    <scope>IDENTIFICATION</scope>
</reference>
<evidence type="ECO:0000313" key="2">
    <source>
        <dbReference type="Proteomes" id="UP000095287"/>
    </source>
</evidence>
<keyword evidence="2" id="KW-1185">Reference proteome</keyword>
<dbReference type="Proteomes" id="UP000095287">
    <property type="component" value="Unplaced"/>
</dbReference>
<sequence>MKTRFQTCADELITAAPLSSRSKRSEQLESQLEGSHAERTTSQLFRRVRSVKEQRRPERYGAKPGSAFQSPLAFHKKRADWTYSCVPQLWEQIGLRASRVSCISAAIHSLAQLISLKISFNYQLLSVRQCADETTHGRSVPVVRSCPWVLSSIIPGLAVGIT</sequence>